<dbReference type="GO" id="GO:0006487">
    <property type="term" value="P:protein N-linked glycosylation"/>
    <property type="evidence" value="ECO:0007669"/>
    <property type="project" value="TreeGrafter"/>
</dbReference>
<keyword evidence="3" id="KW-0032">Aminotransferase</keyword>
<evidence type="ECO:0000256" key="1">
    <source>
        <dbReference type="ARBA" id="ARBA00001031"/>
    </source>
</evidence>
<dbReference type="Pfam" id="PF01380">
    <property type="entry name" value="SIS"/>
    <property type="match status" value="1"/>
</dbReference>
<organism evidence="9">
    <name type="scientific">freshwater metagenome</name>
    <dbReference type="NCBI Taxonomy" id="449393"/>
    <lineage>
        <taxon>unclassified sequences</taxon>
        <taxon>metagenomes</taxon>
        <taxon>ecological metagenomes</taxon>
    </lineage>
</organism>
<reference evidence="9" key="1">
    <citation type="submission" date="2020-05" db="EMBL/GenBank/DDBJ databases">
        <authorList>
            <person name="Chiriac C."/>
            <person name="Salcher M."/>
            <person name="Ghai R."/>
            <person name="Kavagutti S V."/>
        </authorList>
    </citation>
    <scope>NUCLEOTIDE SEQUENCE</scope>
</reference>
<dbReference type="EC" id="2.6.1.16" evidence="2"/>
<dbReference type="PROSITE" id="PS51464">
    <property type="entry name" value="SIS"/>
    <property type="match status" value="1"/>
</dbReference>
<proteinExistence type="predicted"/>
<comment type="catalytic activity">
    <reaction evidence="1">
        <text>D-fructose 6-phosphate + L-glutamine = D-glucosamine 6-phosphate + L-glutamate</text>
        <dbReference type="Rhea" id="RHEA:13237"/>
        <dbReference type="ChEBI" id="CHEBI:29985"/>
        <dbReference type="ChEBI" id="CHEBI:58359"/>
        <dbReference type="ChEBI" id="CHEBI:58725"/>
        <dbReference type="ChEBI" id="CHEBI:61527"/>
        <dbReference type="EC" id="2.6.1.16"/>
    </reaction>
</comment>
<dbReference type="InterPro" id="IPR046348">
    <property type="entry name" value="SIS_dom_sf"/>
</dbReference>
<evidence type="ECO:0000259" key="8">
    <source>
        <dbReference type="PROSITE" id="PS51464"/>
    </source>
</evidence>
<feature type="domain" description="SIS" evidence="8">
    <location>
        <begin position="510"/>
        <end position="661"/>
    </location>
</feature>
<evidence type="ECO:0000256" key="6">
    <source>
        <dbReference type="ARBA" id="ARBA00022962"/>
    </source>
</evidence>
<dbReference type="GO" id="GO:0006002">
    <property type="term" value="P:fructose 6-phosphate metabolic process"/>
    <property type="evidence" value="ECO:0007669"/>
    <property type="project" value="TreeGrafter"/>
</dbReference>
<dbReference type="EMBL" id="CAFBQU010000054">
    <property type="protein sequence ID" value="CAB5067329.1"/>
    <property type="molecule type" value="Genomic_DNA"/>
</dbReference>
<gene>
    <name evidence="9" type="ORF">UFOPK4347_01448</name>
</gene>
<dbReference type="InterPro" id="IPR035466">
    <property type="entry name" value="GlmS/AgaS_SIS"/>
</dbReference>
<evidence type="ECO:0000256" key="5">
    <source>
        <dbReference type="ARBA" id="ARBA00022737"/>
    </source>
</evidence>
<dbReference type="SUPFAM" id="SSF56235">
    <property type="entry name" value="N-terminal nucleophile aminohydrolases (Ntn hydrolases)"/>
    <property type="match status" value="1"/>
</dbReference>
<keyword evidence="6" id="KW-0315">Glutamine amidotransferase</keyword>
<dbReference type="Gene3D" id="3.40.50.10490">
    <property type="entry name" value="Glucose-6-phosphate isomerase like protein, domain 1"/>
    <property type="match status" value="2"/>
</dbReference>
<dbReference type="InterPro" id="IPR017932">
    <property type="entry name" value="GATase_2_dom"/>
</dbReference>
<dbReference type="PANTHER" id="PTHR10937">
    <property type="entry name" value="GLUCOSAMINE--FRUCTOSE-6-PHOSPHATE AMINOTRANSFERASE, ISOMERIZING"/>
    <property type="match status" value="1"/>
</dbReference>
<evidence type="ECO:0000256" key="2">
    <source>
        <dbReference type="ARBA" id="ARBA00012916"/>
    </source>
</evidence>
<dbReference type="InterPro" id="IPR029055">
    <property type="entry name" value="Ntn_hydrolases_N"/>
</dbReference>
<dbReference type="GO" id="GO:0097367">
    <property type="term" value="F:carbohydrate derivative binding"/>
    <property type="evidence" value="ECO:0007669"/>
    <property type="project" value="InterPro"/>
</dbReference>
<accession>A0A6J7UN66</accession>
<evidence type="ECO:0000313" key="9">
    <source>
        <dbReference type="EMBL" id="CAB5067329.1"/>
    </source>
</evidence>
<dbReference type="GO" id="GO:0006047">
    <property type="term" value="P:UDP-N-acetylglucosamine metabolic process"/>
    <property type="evidence" value="ECO:0007669"/>
    <property type="project" value="TreeGrafter"/>
</dbReference>
<keyword evidence="5" id="KW-0677">Repeat</keyword>
<dbReference type="AlphaFoldDB" id="A0A6J7UN66"/>
<dbReference type="Gene3D" id="3.60.20.10">
    <property type="entry name" value="Glutamine Phosphoribosylpyrophosphate, subunit 1, domain 1"/>
    <property type="match status" value="1"/>
</dbReference>
<keyword evidence="4" id="KW-0808">Transferase</keyword>
<dbReference type="PANTHER" id="PTHR10937:SF0">
    <property type="entry name" value="GLUTAMINE--FRUCTOSE-6-PHOSPHATE TRANSAMINASE (ISOMERIZING)"/>
    <property type="match status" value="1"/>
</dbReference>
<protein>
    <recommendedName>
        <fullName evidence="2">glutamine--fructose-6-phosphate transaminase (isomerizing)</fullName>
        <ecNumber evidence="2">2.6.1.16</ecNumber>
    </recommendedName>
</protein>
<dbReference type="GO" id="GO:0004360">
    <property type="term" value="F:glutamine-fructose-6-phosphate transaminase (isomerizing) activity"/>
    <property type="evidence" value="ECO:0007669"/>
    <property type="project" value="UniProtKB-EC"/>
</dbReference>
<dbReference type="SUPFAM" id="SSF53697">
    <property type="entry name" value="SIS domain"/>
    <property type="match status" value="1"/>
</dbReference>
<dbReference type="InterPro" id="IPR001347">
    <property type="entry name" value="SIS_dom"/>
</dbReference>
<evidence type="ECO:0000259" key="7">
    <source>
        <dbReference type="PROSITE" id="PS51278"/>
    </source>
</evidence>
<evidence type="ECO:0000256" key="4">
    <source>
        <dbReference type="ARBA" id="ARBA00022679"/>
    </source>
</evidence>
<feature type="domain" description="Glutamine amidotransferase type-2" evidence="7">
    <location>
        <begin position="132"/>
        <end position="415"/>
    </location>
</feature>
<dbReference type="PROSITE" id="PS51278">
    <property type="entry name" value="GATASE_TYPE_2"/>
    <property type="match status" value="1"/>
</dbReference>
<name>A0A6J7UN66_9ZZZZ</name>
<sequence>MCGIICVLSRKGNRAAPTSDHIFHQFLEAQALMERASTDFASAEHAADALEAMNTLLKGDAGVRAMVGSPELVDGIRTALLKLAPQVEKYEAALEASQDAHLIENASHTVSAIKDALWSISEDRLRTAREVSALAGMHASEESLHGYLSIQQALSAIDRMEVRGRDSAGIGVVVWGHGLTEDVVLGDDVLRNAFVPRHEDDLFTSRSVRVEGDAWVFVYKAAAEIGELGDNTKTMRQHILQDALLRRVISAKNAQVSVIGHTRWASVGIISEPNAHPVTGEEVNKKQPLVLAVLNGDVDNYADLKVEHDISVAASITTDAKVIPSLVARGLEAGQPLQQSFLNAVTQFDGSVAIAALSVDHPGSVMLGLRGSGQGMCIGLAEDRFIVASEPYGTVEDTTNIVRMDGESLVSPDQPASRGQVIQLLASNAGNITGMERVSYDGSALPVTINDVVDAGVTTRDIDRGNSPHFLLKEILEAPESFRKTLRGRIHEIDGVCAADLDEDVLPKEVVKLLVARKIRRIRVIGQGTAAVAGSSMVALLNSLSEDAFDVDALTATEFSGFGLLPDMSDTLVIAVSQSGTTTDTNRTVDLARGRGAHVIAIVNRRNSDLAMRADGVLYTSDGRDLEMSVASTKAFYAQVAAGVLLSCAISAAAGVGSSQARHRVLHSLKSIPDAMREVIAERPLIAEAAHRFAPAKRYWAVVGNGPNAVSANEVRIKLSELCYKSISCDITEDKKHIDLSCEPMILVCAAGLVGGTAADVAKEIAIYKAHKATPIVVATRGDQRFDAASAVLMVPEVDTSVAFILSAMVGHLFGYEAALAIDATARPLREIRESIKEIVSADTEPTQAVSHIRRHAAQPAGRFFDALSMGQYDGTLEASTAVRLTSILYDVLSKDPIDAYQRHSGKVVTPAVLLDDVINALTKAIDELTRPIDAIKHQAKTVTVGISRNDEGLMDRALVQAVLAAGVSRDRLAYRTLKILADLDAAVVSVNGFTRYDIDGSEIDEANISIIERGGISLDLKSRVDGITRLVGTKHRVASNQEVLVARGRSDNRTVIFIPELKSGETTGITLLHVTFAQRLSASVMKSVLQGYDDRYNRLVDWVKETESEFRDDLLADIDVVDALILPISDTANRWRTQQS</sequence>
<evidence type="ECO:0000256" key="3">
    <source>
        <dbReference type="ARBA" id="ARBA00022576"/>
    </source>
</evidence>
<dbReference type="CDD" id="cd05008">
    <property type="entry name" value="SIS_GlmS_GlmD_1"/>
    <property type="match status" value="1"/>
</dbReference>